<dbReference type="Pfam" id="PF06803">
    <property type="entry name" value="DUF1232"/>
    <property type="match status" value="1"/>
</dbReference>
<comment type="subcellular location">
    <subcellularLocation>
        <location evidence="1">Endomembrane system</location>
        <topology evidence="1">Multi-pass membrane protein</topology>
    </subcellularLocation>
</comment>
<dbReference type="RefSeq" id="WP_147185886.1">
    <property type="nucleotide sequence ID" value="NZ_CP042382.1"/>
</dbReference>
<sequence length="131" mass="14905">MRDNDSYQPTADYLPAPINPQVADYEALYQEESFWAKVRRFSRKSSRAGLENALKLYYAAKDPATPGWARKVMYSALGYWILPVDAIPDLLPAAGYTDDIGVMTLALATVALHITDAHQRKARETLKRWWK</sequence>
<evidence type="ECO:0000256" key="4">
    <source>
        <dbReference type="ARBA" id="ARBA00023136"/>
    </source>
</evidence>
<evidence type="ECO:0000256" key="1">
    <source>
        <dbReference type="ARBA" id="ARBA00004127"/>
    </source>
</evidence>
<evidence type="ECO:0000313" key="6">
    <source>
        <dbReference type="EMBL" id="QEA40619.1"/>
    </source>
</evidence>
<evidence type="ECO:0000256" key="2">
    <source>
        <dbReference type="ARBA" id="ARBA00022692"/>
    </source>
</evidence>
<dbReference type="AlphaFoldDB" id="A0A5B8SUI6"/>
<dbReference type="InterPro" id="IPR010652">
    <property type="entry name" value="DUF1232"/>
</dbReference>
<accession>A0A5B8SUI6</accession>
<dbReference type="OrthoDB" id="9804184at2"/>
<feature type="domain" description="DUF1232" evidence="5">
    <location>
        <begin position="71"/>
        <end position="105"/>
    </location>
</feature>
<reference evidence="6 7" key="1">
    <citation type="submission" date="2019-06" db="EMBL/GenBank/DDBJ databases">
        <title>Genome analyses of bacteria isolated from kimchi.</title>
        <authorList>
            <person name="Lee S."/>
            <person name="Ahn S."/>
            <person name="Roh S."/>
        </authorList>
    </citation>
    <scope>NUCLEOTIDE SEQUENCE [LARGE SCALE GENOMIC DNA]</scope>
    <source>
        <strain evidence="6 7">CBA4606</strain>
    </source>
</reference>
<proteinExistence type="predicted"/>
<keyword evidence="7" id="KW-1185">Reference proteome</keyword>
<evidence type="ECO:0000259" key="5">
    <source>
        <dbReference type="Pfam" id="PF06803"/>
    </source>
</evidence>
<keyword evidence="3" id="KW-1133">Transmembrane helix</keyword>
<dbReference type="Proteomes" id="UP000321272">
    <property type="component" value="Chromosome"/>
</dbReference>
<keyword evidence="2" id="KW-0812">Transmembrane</keyword>
<dbReference type="KEGG" id="paur:FGL86_17060"/>
<keyword evidence="4" id="KW-0472">Membrane</keyword>
<dbReference type="GO" id="GO:0012505">
    <property type="term" value="C:endomembrane system"/>
    <property type="evidence" value="ECO:0007669"/>
    <property type="project" value="UniProtKB-SubCell"/>
</dbReference>
<organism evidence="6 7">
    <name type="scientific">Pistricoccus aurantiacus</name>
    <dbReference type="NCBI Taxonomy" id="1883414"/>
    <lineage>
        <taxon>Bacteria</taxon>
        <taxon>Pseudomonadati</taxon>
        <taxon>Pseudomonadota</taxon>
        <taxon>Gammaproteobacteria</taxon>
        <taxon>Oceanospirillales</taxon>
        <taxon>Halomonadaceae</taxon>
        <taxon>Pistricoccus</taxon>
    </lineage>
</organism>
<dbReference type="EMBL" id="CP042382">
    <property type="protein sequence ID" value="QEA40619.1"/>
    <property type="molecule type" value="Genomic_DNA"/>
</dbReference>
<gene>
    <name evidence="6" type="ORF">FGL86_17060</name>
</gene>
<evidence type="ECO:0000256" key="3">
    <source>
        <dbReference type="ARBA" id="ARBA00022989"/>
    </source>
</evidence>
<evidence type="ECO:0000313" key="7">
    <source>
        <dbReference type="Proteomes" id="UP000321272"/>
    </source>
</evidence>
<name>A0A5B8SUI6_9GAMM</name>
<protein>
    <submittedName>
        <fullName evidence="6">DUF1232 domain-containing protein</fullName>
    </submittedName>
</protein>